<proteinExistence type="predicted"/>
<protein>
    <submittedName>
        <fullName evidence="2">Uncharacterized protein</fullName>
    </submittedName>
</protein>
<evidence type="ECO:0000256" key="1">
    <source>
        <dbReference type="SAM" id="MobiDB-lite"/>
    </source>
</evidence>
<feature type="region of interest" description="Disordered" evidence="1">
    <location>
        <begin position="27"/>
        <end position="60"/>
    </location>
</feature>
<sequence length="110" mass="12508">MEMIGVRLIVSAFLCLGRARRVETGEGWAESGELRTKSGKKGRKPGERYTESGESHTNDAISGPGISLLRALRQRHFANLNLFSIENLHDVDFFLYNYPQVYYPQHIHNS</sequence>
<keyword evidence="3" id="KW-1185">Reference proteome</keyword>
<feature type="compositionally biased region" description="Basic and acidic residues" evidence="1">
    <location>
        <begin position="44"/>
        <end position="57"/>
    </location>
</feature>
<reference evidence="2 3" key="1">
    <citation type="submission" date="2021-03" db="EMBL/GenBank/DDBJ databases">
        <title>Genomic Encyclopedia of Type Strains, Phase IV (KMG-IV): sequencing the most valuable type-strain genomes for metagenomic binning, comparative biology and taxonomic classification.</title>
        <authorList>
            <person name="Goeker M."/>
        </authorList>
    </citation>
    <scope>NUCLEOTIDE SEQUENCE [LARGE SCALE GENOMIC DNA]</scope>
    <source>
        <strain evidence="2 3">DSM 25609</strain>
    </source>
</reference>
<evidence type="ECO:0000313" key="2">
    <source>
        <dbReference type="EMBL" id="MBP1971000.1"/>
    </source>
</evidence>
<organism evidence="2 3">
    <name type="scientific">Virgibacillus natechei</name>
    <dbReference type="NCBI Taxonomy" id="1216297"/>
    <lineage>
        <taxon>Bacteria</taxon>
        <taxon>Bacillati</taxon>
        <taxon>Bacillota</taxon>
        <taxon>Bacilli</taxon>
        <taxon>Bacillales</taxon>
        <taxon>Bacillaceae</taxon>
        <taxon>Virgibacillus</taxon>
    </lineage>
</organism>
<dbReference type="RefSeq" id="WP_209464076.1">
    <property type="nucleotide sequence ID" value="NZ_CP110224.1"/>
</dbReference>
<dbReference type="EMBL" id="JAGGKX010000019">
    <property type="protein sequence ID" value="MBP1971000.1"/>
    <property type="molecule type" value="Genomic_DNA"/>
</dbReference>
<evidence type="ECO:0000313" key="3">
    <source>
        <dbReference type="Proteomes" id="UP001519345"/>
    </source>
</evidence>
<dbReference type="Proteomes" id="UP001519345">
    <property type="component" value="Unassembled WGS sequence"/>
</dbReference>
<accession>A0ABS4IKB6</accession>
<name>A0ABS4IKB6_9BACI</name>
<comment type="caution">
    <text evidence="2">The sequence shown here is derived from an EMBL/GenBank/DDBJ whole genome shotgun (WGS) entry which is preliminary data.</text>
</comment>
<gene>
    <name evidence="2" type="ORF">J2Z83_003137</name>
</gene>